<sequence>MKGMQSDTITRRIEVPGGSGRAARVRAGELVRVVDVAGGQVGDVFAFALETPGEHPGNEHHSAAHTRAATSRLFPAVGDPFVTDRRRPILTLVADTSPGLHDMLIAACDPQRYAQLGAPGHRSCAANLREALAAIGHPYTGPTPQPINVFMRIPVGADGTLSWLPAPTAAGDAITFRAELDAVVVVSSCPQDLVGINRGEPSPLAVEVLAGQGRQA</sequence>
<comment type="caution">
    <text evidence="2">The sequence shown here is derived from an EMBL/GenBank/DDBJ whole genome shotgun (WGS) entry which is preliminary data.</text>
</comment>
<dbReference type="InterPro" id="IPR018959">
    <property type="entry name" value="DUF1989"/>
</dbReference>
<dbReference type="PANTHER" id="PTHR31527">
    <property type="entry name" value="RE64534P"/>
    <property type="match status" value="1"/>
</dbReference>
<evidence type="ECO:0000313" key="3">
    <source>
        <dbReference type="Proteomes" id="UP000321261"/>
    </source>
</evidence>
<proteinExistence type="predicted"/>
<accession>A0A561SM91</accession>
<dbReference type="Proteomes" id="UP000321261">
    <property type="component" value="Unassembled WGS sequence"/>
</dbReference>
<dbReference type="EMBL" id="VIWU01000001">
    <property type="protein sequence ID" value="TWF75952.1"/>
    <property type="molecule type" value="Genomic_DNA"/>
</dbReference>
<dbReference type="PANTHER" id="PTHR31527:SF0">
    <property type="entry name" value="RE64534P"/>
    <property type="match status" value="1"/>
</dbReference>
<evidence type="ECO:0000313" key="2">
    <source>
        <dbReference type="EMBL" id="TWF75952.1"/>
    </source>
</evidence>
<organism evidence="2 3">
    <name type="scientific">Pseudonocardia hierapolitana</name>
    <dbReference type="NCBI Taxonomy" id="1128676"/>
    <lineage>
        <taxon>Bacteria</taxon>
        <taxon>Bacillati</taxon>
        <taxon>Actinomycetota</taxon>
        <taxon>Actinomycetes</taxon>
        <taxon>Pseudonocardiales</taxon>
        <taxon>Pseudonocardiaceae</taxon>
        <taxon>Pseudonocardia</taxon>
    </lineage>
</organism>
<keyword evidence="3" id="KW-1185">Reference proteome</keyword>
<reference evidence="2 3" key="1">
    <citation type="submission" date="2019-06" db="EMBL/GenBank/DDBJ databases">
        <title>Sequencing the genomes of 1000 actinobacteria strains.</title>
        <authorList>
            <person name="Klenk H.-P."/>
        </authorList>
    </citation>
    <scope>NUCLEOTIDE SEQUENCE [LARGE SCALE GENOMIC DNA]</scope>
    <source>
        <strain evidence="2 3">DSM 45671</strain>
    </source>
</reference>
<gene>
    <name evidence="2" type="ORF">FHX44_111839</name>
</gene>
<evidence type="ECO:0000259" key="1">
    <source>
        <dbReference type="Pfam" id="PF09347"/>
    </source>
</evidence>
<dbReference type="AlphaFoldDB" id="A0A561SM91"/>
<protein>
    <recommendedName>
        <fullName evidence="1">DUF1989 domain-containing protein</fullName>
    </recommendedName>
</protein>
<name>A0A561SM91_9PSEU</name>
<dbReference type="Pfam" id="PF09347">
    <property type="entry name" value="DUF1989"/>
    <property type="match status" value="1"/>
</dbReference>
<feature type="domain" description="DUF1989" evidence="1">
    <location>
        <begin position="14"/>
        <end position="182"/>
    </location>
</feature>